<feature type="domain" description="Dynein heavy chain AAA lid" evidence="18">
    <location>
        <begin position="857"/>
        <end position="1010"/>
    </location>
</feature>
<dbReference type="Gene3D" id="1.10.8.1220">
    <property type="match status" value="1"/>
</dbReference>
<keyword evidence="10" id="KW-0505">Motor protein</keyword>
<organism evidence="20 21">
    <name type="scientific">Mycteria americana</name>
    <name type="common">Wood stork</name>
    <dbReference type="NCBI Taxonomy" id="33587"/>
    <lineage>
        <taxon>Eukaryota</taxon>
        <taxon>Metazoa</taxon>
        <taxon>Chordata</taxon>
        <taxon>Craniata</taxon>
        <taxon>Vertebrata</taxon>
        <taxon>Euteleostomi</taxon>
        <taxon>Archelosauria</taxon>
        <taxon>Archosauria</taxon>
        <taxon>Dinosauria</taxon>
        <taxon>Saurischia</taxon>
        <taxon>Theropoda</taxon>
        <taxon>Coelurosauria</taxon>
        <taxon>Aves</taxon>
        <taxon>Neognathae</taxon>
        <taxon>Neoaves</taxon>
        <taxon>Aequornithes</taxon>
        <taxon>Ciconiiformes</taxon>
        <taxon>Ciconiidae</taxon>
        <taxon>Mycteria</taxon>
    </lineage>
</organism>
<dbReference type="InterPro" id="IPR026983">
    <property type="entry name" value="DHC"/>
</dbReference>
<proteinExistence type="inferred from homology"/>
<evidence type="ECO:0000259" key="14">
    <source>
        <dbReference type="Pfam" id="PF03028"/>
    </source>
</evidence>
<dbReference type="Pfam" id="PF03028">
    <property type="entry name" value="Dynein_heavy"/>
    <property type="match status" value="1"/>
</dbReference>
<dbReference type="Gene3D" id="1.10.8.720">
    <property type="entry name" value="Region D6 of dynein motor"/>
    <property type="match status" value="1"/>
</dbReference>
<protein>
    <submittedName>
        <fullName evidence="20">Uncharacterized protein</fullName>
    </submittedName>
</protein>
<keyword evidence="6" id="KW-0067">ATP-binding</keyword>
<dbReference type="GO" id="GO:0030286">
    <property type="term" value="C:dynein complex"/>
    <property type="evidence" value="ECO:0007669"/>
    <property type="project" value="UniProtKB-KW"/>
</dbReference>
<evidence type="ECO:0000259" key="16">
    <source>
        <dbReference type="Pfam" id="PF12780"/>
    </source>
</evidence>
<dbReference type="Pfam" id="PF18199">
    <property type="entry name" value="Dynein_C"/>
    <property type="match status" value="1"/>
</dbReference>
<dbReference type="InterPro" id="IPR004273">
    <property type="entry name" value="Dynein_heavy_D6_P-loop"/>
</dbReference>
<dbReference type="InterPro" id="IPR024743">
    <property type="entry name" value="Dynein_HC_stalk"/>
</dbReference>
<evidence type="ECO:0000256" key="4">
    <source>
        <dbReference type="ARBA" id="ARBA00022701"/>
    </source>
</evidence>
<dbReference type="InterPro" id="IPR041228">
    <property type="entry name" value="Dynein_C"/>
</dbReference>
<keyword evidence="4" id="KW-0493">Microtubule</keyword>
<evidence type="ECO:0000256" key="5">
    <source>
        <dbReference type="ARBA" id="ARBA00022741"/>
    </source>
</evidence>
<dbReference type="Gene3D" id="1.20.1270.280">
    <property type="match status" value="1"/>
</dbReference>
<dbReference type="InterPro" id="IPR035706">
    <property type="entry name" value="AAA_9"/>
</dbReference>
<dbReference type="GO" id="GO:0005524">
    <property type="term" value="F:ATP binding"/>
    <property type="evidence" value="ECO:0007669"/>
    <property type="project" value="UniProtKB-KW"/>
</dbReference>
<dbReference type="EMBL" id="JAUNZN010000002">
    <property type="protein sequence ID" value="KAK4826757.1"/>
    <property type="molecule type" value="Genomic_DNA"/>
</dbReference>
<dbReference type="GO" id="GO:0007018">
    <property type="term" value="P:microtubule-based movement"/>
    <property type="evidence" value="ECO:0007669"/>
    <property type="project" value="InterPro"/>
</dbReference>
<evidence type="ECO:0000256" key="13">
    <source>
        <dbReference type="SAM" id="Coils"/>
    </source>
</evidence>
<feature type="coiled-coil region" evidence="13">
    <location>
        <begin position="166"/>
        <end position="221"/>
    </location>
</feature>
<reference evidence="20 21" key="1">
    <citation type="journal article" date="2023" name="J. Hered.">
        <title>Chromosome-level genome of the wood stork (Mycteria americana) provides insight into avian chromosome evolution.</title>
        <authorList>
            <person name="Flamio R. Jr."/>
            <person name="Ramstad K.M."/>
        </authorList>
    </citation>
    <scope>NUCLEOTIDE SEQUENCE [LARGE SCALE GENOMIC DNA]</scope>
    <source>
        <strain evidence="20">JAX WOST 10</strain>
    </source>
</reference>
<evidence type="ECO:0000256" key="7">
    <source>
        <dbReference type="ARBA" id="ARBA00023017"/>
    </source>
</evidence>
<evidence type="ECO:0000256" key="10">
    <source>
        <dbReference type="ARBA" id="ARBA00023175"/>
    </source>
</evidence>
<dbReference type="GO" id="GO:0005874">
    <property type="term" value="C:microtubule"/>
    <property type="evidence" value="ECO:0007669"/>
    <property type="project" value="UniProtKB-KW"/>
</dbReference>
<keyword evidence="8 13" id="KW-0175">Coiled coil</keyword>
<keyword evidence="9" id="KW-0969">Cilium</keyword>
<dbReference type="AlphaFoldDB" id="A0AAN7S375"/>
<evidence type="ECO:0000256" key="12">
    <source>
        <dbReference type="ARBA" id="ARBA00023273"/>
    </source>
</evidence>
<evidence type="ECO:0000313" key="21">
    <source>
        <dbReference type="Proteomes" id="UP001333110"/>
    </source>
</evidence>
<evidence type="ECO:0000256" key="3">
    <source>
        <dbReference type="ARBA" id="ARBA00022490"/>
    </source>
</evidence>
<dbReference type="Gene3D" id="3.40.50.300">
    <property type="entry name" value="P-loop containing nucleotide triphosphate hydrolases"/>
    <property type="match status" value="2"/>
</dbReference>
<evidence type="ECO:0000259" key="18">
    <source>
        <dbReference type="Pfam" id="PF18198"/>
    </source>
</evidence>
<dbReference type="GO" id="GO:0045505">
    <property type="term" value="F:dynein intermediate chain binding"/>
    <property type="evidence" value="ECO:0007669"/>
    <property type="project" value="InterPro"/>
</dbReference>
<feature type="domain" description="Dynein heavy chain coiled coil stalk" evidence="15">
    <location>
        <begin position="93"/>
        <end position="232"/>
    </location>
</feature>
<keyword evidence="7" id="KW-0243">Dynein</keyword>
<dbReference type="InterPro" id="IPR027417">
    <property type="entry name" value="P-loop_NTPase"/>
</dbReference>
<dbReference type="GO" id="GO:0008569">
    <property type="term" value="F:minus-end-directed microtubule motor activity"/>
    <property type="evidence" value="ECO:0007669"/>
    <property type="project" value="InterPro"/>
</dbReference>
<feature type="domain" description="Dynein heavy chain region D6 P-loop" evidence="14">
    <location>
        <begin position="704"/>
        <end position="824"/>
    </location>
</feature>
<dbReference type="Pfam" id="PF12780">
    <property type="entry name" value="AAA_8"/>
    <property type="match status" value="1"/>
</dbReference>
<dbReference type="Proteomes" id="UP001333110">
    <property type="component" value="Unassembled WGS sequence"/>
</dbReference>
<gene>
    <name evidence="20" type="ORF">QYF61_011125</name>
</gene>
<evidence type="ECO:0000313" key="20">
    <source>
        <dbReference type="EMBL" id="KAK4826757.1"/>
    </source>
</evidence>
<sequence length="1187" mass="134944">MLRARARKFPAIVNCTAIDWFHEWPREALRSVSRRFIEEAEGVEVEDLKSKLASQEAELQLRNRDAEALIAKIGFQTEKVSQEKAIADAEEQKVDDFLQALINYDKEHIPQNCLKVVKEHYLKDLDFNPNYVRTKYFAAAGLCAWVFDILKFNEVYCEVEPKRYVLAQANAELAAATEKLEAIRKKLLVLDSNLCKLTASLEKAVAEKARCQDDVDRTNKTIGLANRLVKGLEVPIPETEGLDPIATLTDDAMIAAWSSEGLAGDRMSTENATILTNCKRWPLMIDPQQQGLKWIKNKYGADLKVVHLRQKGFLKTIETALAWGETVLIKSMGESIDPILDPLLGSHTDNKILFSIRKSNLKYNIDMCWKDYSSDSRVSSIPEVCSWAFKREIQIRIRYIKIEDKECEFTKNFRLILHTKLANPHYKPELQAQTTLINFTVTRDGLEDQLLAELVSAERPDLEKCKIAEAKENEAQINVTREHYRPTAIRASILYFVSNSLGNINPIYQFSLKAFNAVFHKAIQQAEKSGDIQCHISNLTEAVTYSTFLFTSQGLFEKDKLIFLAQTAFQLLLRSKEIELLELDFLLRFRVEHTYKSAVDFLTTQSWSAIRVGYGSDGCVQGVKDNEGSTKRWKKWVDSERPEKEKLPQEWTNKSSLQKLIILTVLCPDRMTYAFRNFVEEKLGSRYVESTRMDLAKSYEESSPATPVFFILSPGVDPLEDIETLGKKLGFTIDSGRFHRISLGQGQEMVAEEALEKAARHGHWVLLQNIHLVAKWLQTLEKLLKQYSEESHPDFHVFISAEAAPTPEKHIIPQGILENSIKITTEPPTGMLANLHAALYSFNQDTLELCTREGELKSILFSLCCFHACVAGRLKVGPQGWNGRYPFSTGDLALCIAVPCNYRETHTKVRSSGQVPWEDLRYLFGEIMYGGHITDAWDRRLCCIYLQEFTCGKNFHTCLKLLNMYILEGELTLASGFLVPPNLDYAGYHKYIDEMLPSESPVLYGLHPNAEMGYLTAMSDHLFKTLLEMQPMNSFVGEGSGQSAEEKVKNVLGSILGMLPEEFNMADIMQKTTAWSPYALVCLQECERINLLFSEIRRSLKQLDLGLKASEFFTNSTVDLGAFCCFFGNERIAILYDASMLFIVRQTKGELVFSPHMEVLQSTLFYDAVPDTWTKLAYPSTYSLAPW</sequence>
<dbReference type="PANTHER" id="PTHR46961:SF14">
    <property type="entry name" value="DYNEIN HEAVY CHAIN 11, AXONEMAL"/>
    <property type="match status" value="1"/>
</dbReference>
<feature type="domain" description="Dynein heavy chain ATP-binding dynein motor region" evidence="17">
    <location>
        <begin position="256"/>
        <end position="364"/>
    </location>
</feature>
<dbReference type="InterPro" id="IPR041658">
    <property type="entry name" value="AAA_lid_11"/>
</dbReference>
<keyword evidence="12" id="KW-0966">Cell projection</keyword>
<evidence type="ECO:0000256" key="1">
    <source>
        <dbReference type="ARBA" id="ARBA00004430"/>
    </source>
</evidence>
<comment type="caution">
    <text evidence="20">The sequence shown here is derived from an EMBL/GenBank/DDBJ whole genome shotgun (WGS) entry which is preliminary data.</text>
</comment>
<evidence type="ECO:0000259" key="15">
    <source>
        <dbReference type="Pfam" id="PF12777"/>
    </source>
</evidence>
<dbReference type="Pfam" id="PF18198">
    <property type="entry name" value="AAA_lid_11"/>
    <property type="match status" value="1"/>
</dbReference>
<dbReference type="Gene3D" id="1.20.920.20">
    <property type="match status" value="1"/>
</dbReference>
<evidence type="ECO:0000256" key="11">
    <source>
        <dbReference type="ARBA" id="ARBA00023212"/>
    </source>
</evidence>
<keyword evidence="11" id="KW-0206">Cytoskeleton</keyword>
<keyword evidence="3" id="KW-0963">Cytoplasm</keyword>
<feature type="domain" description="Dynein heavy chain C-terminal" evidence="19">
    <location>
        <begin position="1018"/>
        <end position="1116"/>
    </location>
</feature>
<feature type="domain" description="Dynein heavy chain AAA module D4" evidence="16">
    <location>
        <begin position="2"/>
        <end position="58"/>
    </location>
</feature>
<evidence type="ECO:0000259" key="17">
    <source>
        <dbReference type="Pfam" id="PF12781"/>
    </source>
</evidence>
<dbReference type="FunFam" id="1.10.8.720:FF:000002">
    <property type="entry name" value="Dynein heavy chain 9, axonemal"/>
    <property type="match status" value="1"/>
</dbReference>
<dbReference type="Pfam" id="PF12781">
    <property type="entry name" value="AAA_9"/>
    <property type="match status" value="2"/>
</dbReference>
<name>A0AAN7S375_MYCAM</name>
<dbReference type="PANTHER" id="PTHR46961">
    <property type="entry name" value="DYNEIN HEAVY CHAIN 1, AXONEMAL-LIKE PROTEIN"/>
    <property type="match status" value="1"/>
</dbReference>
<keyword evidence="5" id="KW-0547">Nucleotide-binding</keyword>
<evidence type="ECO:0000256" key="8">
    <source>
        <dbReference type="ARBA" id="ARBA00023054"/>
    </source>
</evidence>
<evidence type="ECO:0000256" key="9">
    <source>
        <dbReference type="ARBA" id="ARBA00023069"/>
    </source>
</evidence>
<feature type="domain" description="Dynein heavy chain ATP-binding dynein motor region" evidence="17">
    <location>
        <begin position="397"/>
        <end position="476"/>
    </location>
</feature>
<dbReference type="InterPro" id="IPR024317">
    <property type="entry name" value="Dynein_heavy_chain_D4_dom"/>
</dbReference>
<comment type="subcellular location">
    <subcellularLocation>
        <location evidence="1">Cytoplasm</location>
        <location evidence="1">Cytoskeleton</location>
        <location evidence="1">Cilium axoneme</location>
    </subcellularLocation>
</comment>
<dbReference type="Pfam" id="PF12777">
    <property type="entry name" value="MT"/>
    <property type="match status" value="1"/>
</dbReference>
<keyword evidence="21" id="KW-1185">Reference proteome</keyword>
<dbReference type="FunFam" id="3.40.50.300:FF:000411">
    <property type="entry name" value="dynein heavy chain 17, axonemal"/>
    <property type="match status" value="1"/>
</dbReference>
<dbReference type="GO" id="GO:0005930">
    <property type="term" value="C:axoneme"/>
    <property type="evidence" value="ECO:0007669"/>
    <property type="project" value="UniProtKB-SubCell"/>
</dbReference>
<accession>A0AAN7S375</accession>
<dbReference type="FunFam" id="1.10.8.1220:FF:000001">
    <property type="entry name" value="Dynein axonemal heavy chain 5"/>
    <property type="match status" value="1"/>
</dbReference>
<dbReference type="InterPro" id="IPR042219">
    <property type="entry name" value="AAA_lid_11_sf"/>
</dbReference>
<evidence type="ECO:0000259" key="19">
    <source>
        <dbReference type="Pfam" id="PF18199"/>
    </source>
</evidence>
<dbReference type="GO" id="GO:0051959">
    <property type="term" value="F:dynein light intermediate chain binding"/>
    <property type="evidence" value="ECO:0007669"/>
    <property type="project" value="InterPro"/>
</dbReference>
<evidence type="ECO:0000256" key="2">
    <source>
        <dbReference type="ARBA" id="ARBA00008887"/>
    </source>
</evidence>
<comment type="similarity">
    <text evidence="2">Belongs to the dynein heavy chain family.</text>
</comment>
<evidence type="ECO:0000256" key="6">
    <source>
        <dbReference type="ARBA" id="ARBA00022840"/>
    </source>
</evidence>